<dbReference type="Pfam" id="PF08100">
    <property type="entry name" value="Dimerisation"/>
    <property type="match status" value="1"/>
</dbReference>
<reference evidence="6" key="1">
    <citation type="submission" date="2020-06" db="EMBL/GenBank/DDBJ databases">
        <title>Unique genomic features of the anaerobic methanotrophic archaea.</title>
        <authorList>
            <person name="Chadwick G.L."/>
            <person name="Skennerton C.T."/>
            <person name="Laso-Perez R."/>
            <person name="Leu A.O."/>
            <person name="Speth D.R."/>
            <person name="Yu H."/>
            <person name="Morgan-Lang C."/>
            <person name="Hatzenpichler R."/>
            <person name="Goudeau D."/>
            <person name="Malmstrom R."/>
            <person name="Brazelton W.J."/>
            <person name="Woyke T."/>
            <person name="Hallam S.J."/>
            <person name="Tyson G.W."/>
            <person name="Wegener G."/>
            <person name="Boetius A."/>
            <person name="Orphan V."/>
        </authorList>
    </citation>
    <scope>NUCLEOTIDE SEQUENCE</scope>
</reference>
<evidence type="ECO:0000256" key="3">
    <source>
        <dbReference type="ARBA" id="ARBA00022691"/>
    </source>
</evidence>
<evidence type="ECO:0000259" key="5">
    <source>
        <dbReference type="Pfam" id="PF08100"/>
    </source>
</evidence>
<dbReference type="Pfam" id="PF00891">
    <property type="entry name" value="Methyltransf_2"/>
    <property type="match status" value="1"/>
</dbReference>
<evidence type="ECO:0000313" key="6">
    <source>
        <dbReference type="EMBL" id="QNO56837.1"/>
    </source>
</evidence>
<dbReference type="InterPro" id="IPR016461">
    <property type="entry name" value="COMT-like"/>
</dbReference>
<dbReference type="GO" id="GO:0032259">
    <property type="term" value="P:methylation"/>
    <property type="evidence" value="ECO:0007669"/>
    <property type="project" value="UniProtKB-KW"/>
</dbReference>
<evidence type="ECO:0000259" key="4">
    <source>
        <dbReference type="Pfam" id="PF00891"/>
    </source>
</evidence>
<keyword evidence="1" id="KW-0489">Methyltransferase</keyword>
<keyword evidence="2" id="KW-0808">Transferase</keyword>
<protein>
    <submittedName>
        <fullName evidence="6">Uncharacterized protein</fullName>
    </submittedName>
</protein>
<dbReference type="InterPro" id="IPR036388">
    <property type="entry name" value="WH-like_DNA-bd_sf"/>
</dbReference>
<evidence type="ECO:0000256" key="2">
    <source>
        <dbReference type="ARBA" id="ARBA00022679"/>
    </source>
</evidence>
<dbReference type="CDD" id="cd02440">
    <property type="entry name" value="AdoMet_MTases"/>
    <property type="match status" value="1"/>
</dbReference>
<organism evidence="6">
    <name type="scientific">Candidatus Methanophaga sp. ANME-1 ERB7</name>
    <dbReference type="NCBI Taxonomy" id="2759913"/>
    <lineage>
        <taxon>Archaea</taxon>
        <taxon>Methanobacteriati</taxon>
        <taxon>Methanobacteriota</taxon>
        <taxon>Stenosarchaea group</taxon>
        <taxon>Methanomicrobia</taxon>
        <taxon>Candidatus Methanophagales</taxon>
        <taxon>Candidatus Methanophagaceae</taxon>
        <taxon>Candidatus Methanophaga</taxon>
    </lineage>
</organism>
<feature type="domain" description="O-methyltransferase dimerisation" evidence="5">
    <location>
        <begin position="22"/>
        <end position="90"/>
    </location>
</feature>
<dbReference type="InterPro" id="IPR001077">
    <property type="entry name" value="COMT_C"/>
</dbReference>
<dbReference type="GO" id="GO:0046983">
    <property type="term" value="F:protein dimerization activity"/>
    <property type="evidence" value="ECO:0007669"/>
    <property type="project" value="InterPro"/>
</dbReference>
<dbReference type="PROSITE" id="PS51683">
    <property type="entry name" value="SAM_OMT_II"/>
    <property type="match status" value="1"/>
</dbReference>
<dbReference type="InterPro" id="IPR012967">
    <property type="entry name" value="COMT_dimerisation"/>
</dbReference>
<dbReference type="Gene3D" id="3.40.50.150">
    <property type="entry name" value="Vaccinia Virus protein VP39"/>
    <property type="match status" value="1"/>
</dbReference>
<accession>A0A7G9Z9A3</accession>
<dbReference type="SUPFAM" id="SSF53335">
    <property type="entry name" value="S-adenosyl-L-methionine-dependent methyltransferases"/>
    <property type="match status" value="1"/>
</dbReference>
<dbReference type="InterPro" id="IPR029063">
    <property type="entry name" value="SAM-dependent_MTases_sf"/>
</dbReference>
<dbReference type="PANTHER" id="PTHR11746">
    <property type="entry name" value="O-METHYLTRANSFERASE"/>
    <property type="match status" value="1"/>
</dbReference>
<feature type="domain" description="O-methyltransferase C-terminal" evidence="4">
    <location>
        <begin position="134"/>
        <end position="287"/>
    </location>
</feature>
<proteinExistence type="predicted"/>
<dbReference type="SUPFAM" id="SSF46785">
    <property type="entry name" value="Winged helix' DNA-binding domain"/>
    <property type="match status" value="1"/>
</dbReference>
<dbReference type="EMBL" id="MT631670">
    <property type="protein sequence ID" value="QNO56837.1"/>
    <property type="molecule type" value="Genomic_DNA"/>
</dbReference>
<dbReference type="GO" id="GO:0008171">
    <property type="term" value="F:O-methyltransferase activity"/>
    <property type="evidence" value="ECO:0007669"/>
    <property type="project" value="InterPro"/>
</dbReference>
<sequence length="342" mass="37642">MKKLPEVNVSFEELYRMLVAPIRSKLLLTGIELGVFNQLSEPRSANAVAEAIGSHPENTRLFLDGLTASDLTVKRNGLYQNTPVTQAFLAEGSSTFLGQMFTIQAHMWDPALNDMSRLVKEGPPQHSPDADMGSEEMWAQFAAFMANYERAGVAQQAVEVVSELPEFSSFRKMLDLGGGPGVTGIAIVGAHPSMKGVIFDRPAIIKVAETFIKEYEMEDRMEVLAGDYNGDSIGAEYDLIWASNTLNFARDGMDSLMKKIYDALNPGGVFISFCEGLTHERTKTDFVVLSMMSIALMGQDMCFDQGEIADSMLRVGFKSVRSRTLDAPWGTADLDIGRKYCV</sequence>
<dbReference type="InterPro" id="IPR036390">
    <property type="entry name" value="WH_DNA-bd_sf"/>
</dbReference>
<dbReference type="AlphaFoldDB" id="A0A7G9Z9A3"/>
<evidence type="ECO:0000256" key="1">
    <source>
        <dbReference type="ARBA" id="ARBA00022603"/>
    </source>
</evidence>
<gene>
    <name evidence="6" type="ORF">IPLBMFHP_00023</name>
</gene>
<dbReference type="Gene3D" id="1.10.10.10">
    <property type="entry name" value="Winged helix-like DNA-binding domain superfamily/Winged helix DNA-binding domain"/>
    <property type="match status" value="1"/>
</dbReference>
<name>A0A7G9Z9A3_9EURY</name>
<keyword evidence="3" id="KW-0949">S-adenosyl-L-methionine</keyword>